<dbReference type="PANTHER" id="PTHR10612:SF34">
    <property type="entry name" value="APOLIPOPROTEIN D"/>
    <property type="match status" value="1"/>
</dbReference>
<dbReference type="AlphaFoldDB" id="A0AAX6GKX2"/>
<name>A0AAX6GKX2_IRIPA</name>
<evidence type="ECO:0000313" key="6">
    <source>
        <dbReference type="Proteomes" id="UP001140949"/>
    </source>
</evidence>
<dbReference type="GO" id="GO:0000302">
    <property type="term" value="P:response to reactive oxygen species"/>
    <property type="evidence" value="ECO:0007669"/>
    <property type="project" value="TreeGrafter"/>
</dbReference>
<feature type="domain" description="Lipocalin/cytosolic fatty-acid binding" evidence="4">
    <location>
        <begin position="16"/>
        <end position="163"/>
    </location>
</feature>
<evidence type="ECO:0000256" key="2">
    <source>
        <dbReference type="PIRNR" id="PIRNR036893"/>
    </source>
</evidence>
<dbReference type="GO" id="GO:0006629">
    <property type="term" value="P:lipid metabolic process"/>
    <property type="evidence" value="ECO:0007669"/>
    <property type="project" value="TreeGrafter"/>
</dbReference>
<dbReference type="PIRSF" id="PIRSF036893">
    <property type="entry name" value="Lipocalin_ApoD"/>
    <property type="match status" value="1"/>
</dbReference>
<sequence length="189" mass="21497">MAQSSAKKMSAVTNLALERYMGRWYEIACFPSSFQPRDGRGTRATYTLLPDGATVRVLNETWSGGKRSCIEGTACRAEGAGDEARLKVRFYVPPFLPLFPVTGDYWVLHVDQDYTYALVGQPSLKYLWILCRQTQMDEETYNRLVEKAKEYGYDVQKLKKTPQIEPPPEGDEGPKDTKGIWWLKSLLGK</sequence>
<dbReference type="InterPro" id="IPR000566">
    <property type="entry name" value="Lipocln_cytosolic_FA-bd_dom"/>
</dbReference>
<reference evidence="5" key="1">
    <citation type="journal article" date="2023" name="GigaByte">
        <title>Genome assembly of the bearded iris, Iris pallida Lam.</title>
        <authorList>
            <person name="Bruccoleri R.E."/>
            <person name="Oakeley E.J."/>
            <person name="Faust A.M.E."/>
            <person name="Altorfer M."/>
            <person name="Dessus-Babus S."/>
            <person name="Burckhardt D."/>
            <person name="Oertli M."/>
            <person name="Naumann U."/>
            <person name="Petersen F."/>
            <person name="Wong J."/>
        </authorList>
    </citation>
    <scope>NUCLEOTIDE SEQUENCE</scope>
    <source>
        <strain evidence="5">GSM-AAB239-AS_SAM_17_03QT</strain>
    </source>
</reference>
<dbReference type="InterPro" id="IPR022272">
    <property type="entry name" value="Lipocalin_CS"/>
</dbReference>
<accession>A0AAX6GKX2</accession>
<dbReference type="FunFam" id="2.40.128.20:FF:000009">
    <property type="entry name" value="Temperature-induced lipocalin"/>
    <property type="match status" value="1"/>
</dbReference>
<evidence type="ECO:0000259" key="4">
    <source>
        <dbReference type="Pfam" id="PF08212"/>
    </source>
</evidence>
<dbReference type="InterPro" id="IPR012674">
    <property type="entry name" value="Calycin"/>
</dbReference>
<dbReference type="PROSITE" id="PS00213">
    <property type="entry name" value="LIPOCALIN"/>
    <property type="match status" value="1"/>
</dbReference>
<dbReference type="EMBL" id="JANAVB010018993">
    <property type="protein sequence ID" value="KAJ6828947.1"/>
    <property type="molecule type" value="Genomic_DNA"/>
</dbReference>
<evidence type="ECO:0000256" key="1">
    <source>
        <dbReference type="ARBA" id="ARBA00006889"/>
    </source>
</evidence>
<dbReference type="PANTHER" id="PTHR10612">
    <property type="entry name" value="APOLIPOPROTEIN D"/>
    <property type="match status" value="1"/>
</dbReference>
<comment type="caution">
    <text evidence="5">The sequence shown here is derived from an EMBL/GenBank/DDBJ whole genome shotgun (WGS) entry which is preliminary data.</text>
</comment>
<dbReference type="CDD" id="cd19438">
    <property type="entry name" value="lipocalin_Blc-like"/>
    <property type="match status" value="1"/>
</dbReference>
<comment type="similarity">
    <text evidence="1 2">Belongs to the calycin superfamily. Lipocalin family.</text>
</comment>
<dbReference type="GO" id="GO:0005737">
    <property type="term" value="C:cytoplasm"/>
    <property type="evidence" value="ECO:0007669"/>
    <property type="project" value="TreeGrafter"/>
</dbReference>
<reference evidence="5" key="2">
    <citation type="submission" date="2023-04" db="EMBL/GenBank/DDBJ databases">
        <authorList>
            <person name="Bruccoleri R.E."/>
            <person name="Oakeley E.J."/>
            <person name="Faust A.-M."/>
            <person name="Dessus-Babus S."/>
            <person name="Altorfer M."/>
            <person name="Burckhardt D."/>
            <person name="Oertli M."/>
            <person name="Naumann U."/>
            <person name="Petersen F."/>
            <person name="Wong J."/>
        </authorList>
    </citation>
    <scope>NUCLEOTIDE SEQUENCE</scope>
    <source>
        <strain evidence="5">GSM-AAB239-AS_SAM_17_03QT</strain>
        <tissue evidence="5">Leaf</tissue>
    </source>
</reference>
<organism evidence="5 6">
    <name type="scientific">Iris pallida</name>
    <name type="common">Sweet iris</name>
    <dbReference type="NCBI Taxonomy" id="29817"/>
    <lineage>
        <taxon>Eukaryota</taxon>
        <taxon>Viridiplantae</taxon>
        <taxon>Streptophyta</taxon>
        <taxon>Embryophyta</taxon>
        <taxon>Tracheophyta</taxon>
        <taxon>Spermatophyta</taxon>
        <taxon>Magnoliopsida</taxon>
        <taxon>Liliopsida</taxon>
        <taxon>Asparagales</taxon>
        <taxon>Iridaceae</taxon>
        <taxon>Iridoideae</taxon>
        <taxon>Irideae</taxon>
        <taxon>Iris</taxon>
    </lineage>
</organism>
<keyword evidence="6" id="KW-1185">Reference proteome</keyword>
<gene>
    <name evidence="5" type="ORF">M6B38_359075</name>
</gene>
<dbReference type="Pfam" id="PF08212">
    <property type="entry name" value="Lipocalin_2"/>
    <property type="match status" value="1"/>
</dbReference>
<dbReference type="Gene3D" id="2.40.128.20">
    <property type="match status" value="1"/>
</dbReference>
<proteinExistence type="inferred from homology"/>
<dbReference type="InterPro" id="IPR022271">
    <property type="entry name" value="Lipocalin_ApoD"/>
</dbReference>
<dbReference type="InterPro" id="IPR047202">
    <property type="entry name" value="Lipocalin_Blc-like_dom"/>
</dbReference>
<dbReference type="Proteomes" id="UP001140949">
    <property type="component" value="Unassembled WGS sequence"/>
</dbReference>
<evidence type="ECO:0000313" key="5">
    <source>
        <dbReference type="EMBL" id="KAJ6828947.1"/>
    </source>
</evidence>
<dbReference type="SUPFAM" id="SSF50814">
    <property type="entry name" value="Lipocalins"/>
    <property type="match status" value="1"/>
</dbReference>
<protein>
    <recommendedName>
        <fullName evidence="4">Lipocalin/cytosolic fatty-acid binding domain-containing protein</fullName>
    </recommendedName>
</protein>
<feature type="region of interest" description="Disordered" evidence="3">
    <location>
        <begin position="159"/>
        <end position="179"/>
    </location>
</feature>
<evidence type="ECO:0000256" key="3">
    <source>
        <dbReference type="SAM" id="MobiDB-lite"/>
    </source>
</evidence>